<evidence type="ECO:0000313" key="4">
    <source>
        <dbReference type="Proteomes" id="UP000807306"/>
    </source>
</evidence>
<keyword evidence="1" id="KW-0812">Transmembrane</keyword>
<dbReference type="OrthoDB" id="3261349at2759"/>
<dbReference type="InterPro" id="IPR045340">
    <property type="entry name" value="DUF6533"/>
</dbReference>
<keyword evidence="1" id="KW-1133">Transmembrane helix</keyword>
<evidence type="ECO:0000313" key="3">
    <source>
        <dbReference type="EMBL" id="KAF9525441.1"/>
    </source>
</evidence>
<name>A0A9P6EAA4_9AGAR</name>
<proteinExistence type="predicted"/>
<gene>
    <name evidence="3" type="ORF">CPB83DRAFT_859565</name>
</gene>
<feature type="transmembrane region" description="Helical" evidence="1">
    <location>
        <begin position="126"/>
        <end position="146"/>
    </location>
</feature>
<accession>A0A9P6EAA4</accession>
<feature type="transmembrane region" description="Helical" evidence="1">
    <location>
        <begin position="54"/>
        <end position="76"/>
    </location>
</feature>
<evidence type="ECO:0000259" key="2">
    <source>
        <dbReference type="Pfam" id="PF20151"/>
    </source>
</evidence>
<feature type="transmembrane region" description="Helical" evidence="1">
    <location>
        <begin position="215"/>
        <end position="236"/>
    </location>
</feature>
<feature type="transmembrane region" description="Helical" evidence="1">
    <location>
        <begin position="96"/>
        <end position="114"/>
    </location>
</feature>
<dbReference type="Pfam" id="PF20151">
    <property type="entry name" value="DUF6533"/>
    <property type="match status" value="1"/>
</dbReference>
<protein>
    <recommendedName>
        <fullName evidence="2">DUF6533 domain-containing protein</fullName>
    </recommendedName>
</protein>
<dbReference type="EMBL" id="MU157884">
    <property type="protein sequence ID" value="KAF9525441.1"/>
    <property type="molecule type" value="Genomic_DNA"/>
</dbReference>
<feature type="domain" description="DUF6533" evidence="2">
    <location>
        <begin position="18"/>
        <end position="65"/>
    </location>
</feature>
<feature type="transmembrane region" description="Helical" evidence="1">
    <location>
        <begin position="176"/>
        <end position="194"/>
    </location>
</feature>
<comment type="caution">
    <text evidence="3">The sequence shown here is derived from an EMBL/GenBank/DDBJ whole genome shotgun (WGS) entry which is preliminary data.</text>
</comment>
<dbReference type="Proteomes" id="UP000807306">
    <property type="component" value="Unassembled WGS sequence"/>
</dbReference>
<sequence length="340" mass="38957">MEEEITFDDFKTHHYNYYVNVISFTILYYDYYLTFPVEVERMWRRGTGFSWAVGLFYLNRYMALFGHIPVVVEYFWRTSSPNKPRVSAICNLLQSYHQYLAIVVQVIVAALLAIRIYALYERSRRVLIFVLVVIFTALGVGCWSVVSQRRVIKPEIYVPVGCAITLNYDEAIHMTIAWGGMFVFDLIIFSMTLYKSLVLPRLRETSLLSILMRDGAVYFACIVASNLANMLTFIYGTPFTRGVGTTFTNVISSTMTSRLMLNLRHPGLVSNMKQSIHPRLTEDLGFYIDSLQTRQEYIRTSSTVIAPNNGRLLYDYLGESGPERPSTVATDHESVPVPPN</sequence>
<reference evidence="3" key="1">
    <citation type="submission" date="2020-11" db="EMBL/GenBank/DDBJ databases">
        <authorList>
            <consortium name="DOE Joint Genome Institute"/>
            <person name="Ahrendt S."/>
            <person name="Riley R."/>
            <person name="Andreopoulos W."/>
            <person name="Labutti K."/>
            <person name="Pangilinan J."/>
            <person name="Ruiz-Duenas F.J."/>
            <person name="Barrasa J.M."/>
            <person name="Sanchez-Garcia M."/>
            <person name="Camarero S."/>
            <person name="Miyauchi S."/>
            <person name="Serrano A."/>
            <person name="Linde D."/>
            <person name="Babiker R."/>
            <person name="Drula E."/>
            <person name="Ayuso-Fernandez I."/>
            <person name="Pacheco R."/>
            <person name="Padilla G."/>
            <person name="Ferreira P."/>
            <person name="Barriuso J."/>
            <person name="Kellner H."/>
            <person name="Castanera R."/>
            <person name="Alfaro M."/>
            <person name="Ramirez L."/>
            <person name="Pisabarro A.G."/>
            <person name="Kuo A."/>
            <person name="Tritt A."/>
            <person name="Lipzen A."/>
            <person name="He G."/>
            <person name="Yan M."/>
            <person name="Ng V."/>
            <person name="Cullen D."/>
            <person name="Martin F."/>
            <person name="Rosso M.-N."/>
            <person name="Henrissat B."/>
            <person name="Hibbett D."/>
            <person name="Martinez A.T."/>
            <person name="Grigoriev I.V."/>
        </authorList>
    </citation>
    <scope>NUCLEOTIDE SEQUENCE</scope>
    <source>
        <strain evidence="3">CBS 506.95</strain>
    </source>
</reference>
<keyword evidence="1" id="KW-0472">Membrane</keyword>
<organism evidence="3 4">
    <name type="scientific">Crepidotus variabilis</name>
    <dbReference type="NCBI Taxonomy" id="179855"/>
    <lineage>
        <taxon>Eukaryota</taxon>
        <taxon>Fungi</taxon>
        <taxon>Dikarya</taxon>
        <taxon>Basidiomycota</taxon>
        <taxon>Agaricomycotina</taxon>
        <taxon>Agaricomycetes</taxon>
        <taxon>Agaricomycetidae</taxon>
        <taxon>Agaricales</taxon>
        <taxon>Agaricineae</taxon>
        <taxon>Crepidotaceae</taxon>
        <taxon>Crepidotus</taxon>
    </lineage>
</organism>
<dbReference type="AlphaFoldDB" id="A0A9P6EAA4"/>
<feature type="transmembrane region" description="Helical" evidence="1">
    <location>
        <begin position="15"/>
        <end position="33"/>
    </location>
</feature>
<evidence type="ECO:0000256" key="1">
    <source>
        <dbReference type="SAM" id="Phobius"/>
    </source>
</evidence>
<keyword evidence="4" id="KW-1185">Reference proteome</keyword>